<keyword evidence="3 6" id="KW-0812">Transmembrane</keyword>
<dbReference type="CDD" id="cd16380">
    <property type="entry name" value="YitT_C"/>
    <property type="match status" value="1"/>
</dbReference>
<dbReference type="PIRSF" id="PIRSF006483">
    <property type="entry name" value="Membrane_protein_YitT"/>
    <property type="match status" value="1"/>
</dbReference>
<keyword evidence="9" id="KW-1185">Reference proteome</keyword>
<evidence type="ECO:0000313" key="8">
    <source>
        <dbReference type="EMBL" id="MCC2200241.1"/>
    </source>
</evidence>
<proteinExistence type="predicted"/>
<keyword evidence="4 6" id="KW-1133">Transmembrane helix</keyword>
<keyword evidence="2" id="KW-1003">Cell membrane</keyword>
<dbReference type="Pfam" id="PF02588">
    <property type="entry name" value="YitT_membrane"/>
    <property type="match status" value="1"/>
</dbReference>
<feature type="domain" description="DUF2179" evidence="7">
    <location>
        <begin position="225"/>
        <end position="279"/>
    </location>
</feature>
<dbReference type="EMBL" id="JAJEQL010000035">
    <property type="protein sequence ID" value="MCC2200241.1"/>
    <property type="molecule type" value="Genomic_DNA"/>
</dbReference>
<dbReference type="PANTHER" id="PTHR33545">
    <property type="entry name" value="UPF0750 MEMBRANE PROTEIN YITT-RELATED"/>
    <property type="match status" value="1"/>
</dbReference>
<dbReference type="InterPro" id="IPR015867">
    <property type="entry name" value="N-reg_PII/ATP_PRibTrfase_C"/>
</dbReference>
<organism evidence="8 9">
    <name type="scientific">Faecalibacterium butyricigenerans</name>
    <dbReference type="NCBI Taxonomy" id="1851427"/>
    <lineage>
        <taxon>Bacteria</taxon>
        <taxon>Bacillati</taxon>
        <taxon>Bacillota</taxon>
        <taxon>Clostridia</taxon>
        <taxon>Eubacteriales</taxon>
        <taxon>Oscillospiraceae</taxon>
        <taxon>Faecalibacterium</taxon>
    </lineage>
</organism>
<comment type="caution">
    <text evidence="8">The sequence shown here is derived from an EMBL/GenBank/DDBJ whole genome shotgun (WGS) entry which is preliminary data.</text>
</comment>
<gene>
    <name evidence="8" type="ORF">LKD23_10845</name>
</gene>
<feature type="transmembrane region" description="Helical" evidence="6">
    <location>
        <begin position="178"/>
        <end position="196"/>
    </location>
</feature>
<evidence type="ECO:0000256" key="6">
    <source>
        <dbReference type="SAM" id="Phobius"/>
    </source>
</evidence>
<evidence type="ECO:0000256" key="5">
    <source>
        <dbReference type="ARBA" id="ARBA00023136"/>
    </source>
</evidence>
<dbReference type="RefSeq" id="WP_227621657.1">
    <property type="nucleotide sequence ID" value="NZ_JAJEQL010000035.1"/>
</dbReference>
<dbReference type="Pfam" id="PF10035">
    <property type="entry name" value="DUF2179"/>
    <property type="match status" value="1"/>
</dbReference>
<dbReference type="InterPro" id="IPR003740">
    <property type="entry name" value="YitT"/>
</dbReference>
<comment type="subcellular location">
    <subcellularLocation>
        <location evidence="1">Cell membrane</location>
        <topology evidence="1">Multi-pass membrane protein</topology>
    </subcellularLocation>
</comment>
<accession>A0ABS8FAL3</accession>
<evidence type="ECO:0000256" key="4">
    <source>
        <dbReference type="ARBA" id="ARBA00022989"/>
    </source>
</evidence>
<dbReference type="InterPro" id="IPR019264">
    <property type="entry name" value="DUF2179"/>
</dbReference>
<feature type="transmembrane region" description="Helical" evidence="6">
    <location>
        <begin position="55"/>
        <end position="73"/>
    </location>
</feature>
<name>A0ABS8FAL3_9FIRM</name>
<sequence>MIQNTHWKQLARNWASILFGNALYSLAVALFLEPAGLITGGATGIALAIGRLTGLPISGLLLFINLAMLVWGWAVLGRAFALNTLASSVLSPAFLGLFEGLLAGRVLTEDIFLCTVFSGLGIGVALGLVIRSGASTGGLDIPPLVLNKWFKLPVSATMLTFDIAVLLMQAVFSPVQQVLYGVVMVLIHTIVMDKMLMLGASRTEVKIVSSQSDAICAAILAQLDRGVTILHGEGGYTREPSAVLLSIVSNRELPRLEKLAHSIDPTCFLIVSHVTEVSGRGFSLDKDYL</sequence>
<dbReference type="Proteomes" id="UP001430637">
    <property type="component" value="Unassembled WGS sequence"/>
</dbReference>
<evidence type="ECO:0000259" key="7">
    <source>
        <dbReference type="Pfam" id="PF10035"/>
    </source>
</evidence>
<evidence type="ECO:0000256" key="3">
    <source>
        <dbReference type="ARBA" id="ARBA00022692"/>
    </source>
</evidence>
<evidence type="ECO:0000256" key="2">
    <source>
        <dbReference type="ARBA" id="ARBA00022475"/>
    </source>
</evidence>
<evidence type="ECO:0000256" key="1">
    <source>
        <dbReference type="ARBA" id="ARBA00004651"/>
    </source>
</evidence>
<feature type="transmembrane region" description="Helical" evidence="6">
    <location>
        <begin position="110"/>
        <end position="130"/>
    </location>
</feature>
<evidence type="ECO:0000313" key="9">
    <source>
        <dbReference type="Proteomes" id="UP001430637"/>
    </source>
</evidence>
<dbReference type="InterPro" id="IPR051461">
    <property type="entry name" value="UPF0750_membrane"/>
</dbReference>
<reference evidence="8" key="1">
    <citation type="submission" date="2021-10" db="EMBL/GenBank/DDBJ databases">
        <title>Anaerobic single-cell dispensing facilitates the cultivation of human gut bacteria.</title>
        <authorList>
            <person name="Afrizal A."/>
        </authorList>
    </citation>
    <scope>NUCLEOTIDE SEQUENCE</scope>
    <source>
        <strain evidence="8">CLA-AA-H233</strain>
    </source>
</reference>
<feature type="transmembrane region" description="Helical" evidence="6">
    <location>
        <begin position="21"/>
        <end position="49"/>
    </location>
</feature>
<dbReference type="Gene3D" id="3.30.70.120">
    <property type="match status" value="1"/>
</dbReference>
<protein>
    <submittedName>
        <fullName evidence="8">YitT family protein</fullName>
    </submittedName>
</protein>
<feature type="transmembrane region" description="Helical" evidence="6">
    <location>
        <begin position="80"/>
        <end position="98"/>
    </location>
</feature>
<dbReference type="PANTHER" id="PTHR33545:SF5">
    <property type="entry name" value="UPF0750 MEMBRANE PROTEIN YITT"/>
    <property type="match status" value="1"/>
</dbReference>
<keyword evidence="5 6" id="KW-0472">Membrane</keyword>